<sequence length="384" mass="42292">MVADRKVFLKSLLMITVTCFIARCLEISPILRPSAFCLFTGGKWPKEEVQEREKAEGLEDAGAESELTGSTKGGPGKDKMHGFLFFLFLFQLAGSSDISGPEAVRGLVGGSLTVQCHYVQTWKNSKKWWCRGANWGNCHILVKTNGSEQEVQTKNVSIKDNQKNLIFTVTMEKLKQTDANIYWCGIERYGIDLGVKVKVTVHPAPTTVSTTSSNAHMSTTPAETKGPPTMTSHHYDGSADSINLSILLPLIFAMLLLLLVAASLLALRMMKQQKKAAGPSPEQVMQPLEGDLCYANLTLQPTGTSHGSSQKKACTKPSSSALENQQEVNYVTMAPFPKENISYAALSWELLDQEPTYSNTDVLVTHVPRRNPEESMEYSTIRKP</sequence>
<dbReference type="InterPro" id="IPR013783">
    <property type="entry name" value="Ig-like_fold"/>
</dbReference>
<dbReference type="PANTHER" id="PTHR11860">
    <property type="entry name" value="POLYMERIC-IMMUNOGLOBULIN RECEPTOR"/>
    <property type="match status" value="1"/>
</dbReference>
<evidence type="ECO:0000256" key="1">
    <source>
        <dbReference type="ARBA" id="ARBA00004251"/>
    </source>
</evidence>
<dbReference type="CTD" id="146722"/>
<dbReference type="RefSeq" id="XP_014941591.1">
    <property type="nucleotide sequence ID" value="XM_015086105.3"/>
</dbReference>
<reference evidence="16" key="1">
    <citation type="submission" date="2025-08" db="UniProtKB">
        <authorList>
            <consortium name="RefSeq"/>
        </authorList>
    </citation>
    <scope>IDENTIFICATION</scope>
    <source>
        <tissue evidence="16">Blood</tissue>
    </source>
</reference>
<evidence type="ECO:0000256" key="8">
    <source>
        <dbReference type="ARBA" id="ARBA00023157"/>
    </source>
</evidence>
<dbReference type="Pfam" id="PF15330">
    <property type="entry name" value="SIT"/>
    <property type="match status" value="1"/>
</dbReference>
<feature type="domain" description="Immunoglobulin" evidence="14">
    <location>
        <begin position="101"/>
        <end position="202"/>
    </location>
</feature>
<gene>
    <name evidence="16" type="primary">CD300LF</name>
</gene>
<evidence type="ECO:0000256" key="7">
    <source>
        <dbReference type="ARBA" id="ARBA00023136"/>
    </source>
</evidence>
<evidence type="ECO:0000256" key="12">
    <source>
        <dbReference type="SAM" id="MobiDB-lite"/>
    </source>
</evidence>
<comment type="similarity">
    <text evidence="11">Belongs to the CD300 family.</text>
</comment>
<dbReference type="GeneID" id="106987789"/>
<organism evidence="15 16">
    <name type="scientific">Acinonyx jubatus</name>
    <name type="common">Cheetah</name>
    <dbReference type="NCBI Taxonomy" id="32536"/>
    <lineage>
        <taxon>Eukaryota</taxon>
        <taxon>Metazoa</taxon>
        <taxon>Chordata</taxon>
        <taxon>Craniata</taxon>
        <taxon>Vertebrata</taxon>
        <taxon>Euteleostomi</taxon>
        <taxon>Mammalia</taxon>
        <taxon>Eutheria</taxon>
        <taxon>Laurasiatheria</taxon>
        <taxon>Carnivora</taxon>
        <taxon>Feliformia</taxon>
        <taxon>Felidae</taxon>
        <taxon>Felinae</taxon>
        <taxon>Acinonyx</taxon>
    </lineage>
</organism>
<evidence type="ECO:0000256" key="4">
    <source>
        <dbReference type="ARBA" id="ARBA00022729"/>
    </source>
</evidence>
<keyword evidence="15" id="KW-1185">Reference proteome</keyword>
<dbReference type="InterPro" id="IPR003599">
    <property type="entry name" value="Ig_sub"/>
</dbReference>
<dbReference type="GO" id="GO:0002376">
    <property type="term" value="P:immune system process"/>
    <property type="evidence" value="ECO:0007669"/>
    <property type="project" value="UniProtKB-KW"/>
</dbReference>
<dbReference type="Gene3D" id="2.60.40.10">
    <property type="entry name" value="Immunoglobulins"/>
    <property type="match status" value="1"/>
</dbReference>
<protein>
    <submittedName>
        <fullName evidence="16">CMRF35-like molecule 1 isoform X1</fullName>
    </submittedName>
</protein>
<name>A0A6J0A6X3_ACIJB</name>
<evidence type="ECO:0000313" key="16">
    <source>
        <dbReference type="RefSeq" id="XP_014941591.1"/>
    </source>
</evidence>
<keyword evidence="7 13" id="KW-0472">Membrane</keyword>
<evidence type="ECO:0000256" key="11">
    <source>
        <dbReference type="ARBA" id="ARBA00043958"/>
    </source>
</evidence>
<dbReference type="GO" id="GO:0005886">
    <property type="term" value="C:plasma membrane"/>
    <property type="evidence" value="ECO:0007669"/>
    <property type="project" value="UniProtKB-SubCell"/>
</dbReference>
<evidence type="ECO:0000256" key="3">
    <source>
        <dbReference type="ARBA" id="ARBA00022692"/>
    </source>
</evidence>
<evidence type="ECO:0000256" key="9">
    <source>
        <dbReference type="ARBA" id="ARBA00023170"/>
    </source>
</evidence>
<proteinExistence type="inferred from homology"/>
<dbReference type="KEGG" id="aju:106987789"/>
<evidence type="ECO:0000256" key="5">
    <source>
        <dbReference type="ARBA" id="ARBA00022859"/>
    </source>
</evidence>
<evidence type="ECO:0000313" key="15">
    <source>
        <dbReference type="Proteomes" id="UP001652583"/>
    </source>
</evidence>
<keyword evidence="2" id="KW-1003">Cell membrane</keyword>
<dbReference type="Pfam" id="PF07686">
    <property type="entry name" value="V-set"/>
    <property type="match status" value="1"/>
</dbReference>
<dbReference type="SUPFAM" id="SSF48726">
    <property type="entry name" value="Immunoglobulin"/>
    <property type="match status" value="1"/>
</dbReference>
<dbReference type="SMART" id="SM00409">
    <property type="entry name" value="IG"/>
    <property type="match status" value="1"/>
</dbReference>
<evidence type="ECO:0000259" key="14">
    <source>
        <dbReference type="SMART" id="SM00409"/>
    </source>
</evidence>
<keyword evidence="9" id="KW-0675">Receptor</keyword>
<feature type="region of interest" description="Disordered" evidence="12">
    <location>
        <begin position="208"/>
        <end position="232"/>
    </location>
</feature>
<evidence type="ECO:0000256" key="6">
    <source>
        <dbReference type="ARBA" id="ARBA00022989"/>
    </source>
</evidence>
<comment type="subcellular location">
    <subcellularLocation>
        <location evidence="1">Cell membrane</location>
        <topology evidence="1">Single-pass type I membrane protein</topology>
    </subcellularLocation>
</comment>
<evidence type="ECO:0000256" key="10">
    <source>
        <dbReference type="ARBA" id="ARBA00023319"/>
    </source>
</evidence>
<keyword evidence="10" id="KW-0393">Immunoglobulin domain</keyword>
<dbReference type="GO" id="GO:0004888">
    <property type="term" value="F:transmembrane signaling receptor activity"/>
    <property type="evidence" value="ECO:0007669"/>
    <property type="project" value="TreeGrafter"/>
</dbReference>
<dbReference type="OrthoDB" id="8920197at2759"/>
<keyword evidence="6 13" id="KW-1133">Transmembrane helix</keyword>
<keyword evidence="3 13" id="KW-0812">Transmembrane</keyword>
<dbReference type="FunFam" id="2.60.40.10:FF:000370">
    <property type="entry name" value="CMRF35-like molecule 1"/>
    <property type="match status" value="1"/>
</dbReference>
<dbReference type="InterPro" id="IPR036179">
    <property type="entry name" value="Ig-like_dom_sf"/>
</dbReference>
<feature type="compositionally biased region" description="Polar residues" evidence="12">
    <location>
        <begin position="208"/>
        <end position="222"/>
    </location>
</feature>
<keyword evidence="8" id="KW-1015">Disulfide bond</keyword>
<dbReference type="InterPro" id="IPR050671">
    <property type="entry name" value="CD300_family_receptors"/>
</dbReference>
<evidence type="ECO:0000256" key="2">
    <source>
        <dbReference type="ARBA" id="ARBA00022475"/>
    </source>
</evidence>
<dbReference type="InterPro" id="IPR013106">
    <property type="entry name" value="Ig_V-set"/>
</dbReference>
<dbReference type="CDD" id="cd05716">
    <property type="entry name" value="IgV_pIgR_like"/>
    <property type="match status" value="1"/>
</dbReference>
<dbReference type="AlphaFoldDB" id="A0A6J0A6X3"/>
<dbReference type="Proteomes" id="UP001652583">
    <property type="component" value="Chromosome E1"/>
</dbReference>
<keyword evidence="5" id="KW-0391">Immunity</keyword>
<dbReference type="PANTHER" id="PTHR11860:SF101">
    <property type="entry name" value="CMRF35-LIKE MOLECULE 1"/>
    <property type="match status" value="1"/>
</dbReference>
<feature type="region of interest" description="Disordered" evidence="12">
    <location>
        <begin position="50"/>
        <end position="75"/>
    </location>
</feature>
<feature type="transmembrane region" description="Helical" evidence="13">
    <location>
        <begin position="246"/>
        <end position="267"/>
    </location>
</feature>
<keyword evidence="4" id="KW-0732">Signal</keyword>
<accession>A0A6J0A6X3</accession>
<evidence type="ECO:0000256" key="13">
    <source>
        <dbReference type="SAM" id="Phobius"/>
    </source>
</evidence>